<name>A0A9X3XMD6_9CLOT</name>
<sequence length="227" mass="26906">MINLNEIKERISKESNDVLDNKIDKSLLKYLIESILENYKTFDKGHGIKHIATVIDSSIKLSKYFPVNKNMLLTIAIYHDLGMSIDRKTHQIHSRDMLINDINLKNWFTKEELTLMGEACEDHRASNAHEPRSVYGYIISDADRTTDIYDMIERCYNFSRKNYSDLNEEETYRRVYSHLVEKYGEGGYAKFYLEESKEVIMKPYIEAQEILKKEEDFRVYYNKIILN</sequence>
<organism evidence="1 2">
    <name type="scientific">Clostridium tertium</name>
    <dbReference type="NCBI Taxonomy" id="1559"/>
    <lineage>
        <taxon>Bacteria</taxon>
        <taxon>Bacillati</taxon>
        <taxon>Bacillota</taxon>
        <taxon>Clostridia</taxon>
        <taxon>Eubacteriales</taxon>
        <taxon>Clostridiaceae</taxon>
        <taxon>Clostridium</taxon>
    </lineage>
</organism>
<keyword evidence="2" id="KW-1185">Reference proteome</keyword>
<reference evidence="1" key="1">
    <citation type="submission" date="2022-05" db="EMBL/GenBank/DDBJ databases">
        <title>Draft genome sequence of Clostridium tertium strain CP3 isolated from Peru.</title>
        <authorList>
            <person name="Hurtado R."/>
            <person name="Lima L."/>
            <person name="Sousa T."/>
            <person name="Jaiswal A.K."/>
            <person name="Tiwari S."/>
            <person name="Maturrano L."/>
            <person name="Brenig B."/>
            <person name="Azevedo V."/>
        </authorList>
    </citation>
    <scope>NUCLEOTIDE SEQUENCE</scope>
    <source>
        <strain evidence="1">CP3</strain>
    </source>
</reference>
<accession>A0A9X3XMD6</accession>
<dbReference type="EMBL" id="JAMRYU010000005">
    <property type="protein sequence ID" value="MDC4239757.1"/>
    <property type="molecule type" value="Genomic_DNA"/>
</dbReference>
<evidence type="ECO:0000313" key="1">
    <source>
        <dbReference type="EMBL" id="MDC4239757.1"/>
    </source>
</evidence>
<protein>
    <submittedName>
        <fullName evidence="1">HD domain-containing protein</fullName>
    </submittedName>
</protein>
<dbReference type="RefSeq" id="WP_097033291.1">
    <property type="nucleotide sequence ID" value="NZ_CAXSLY010000012.1"/>
</dbReference>
<dbReference type="AlphaFoldDB" id="A0A9X3XMD6"/>
<proteinExistence type="predicted"/>
<dbReference type="Gene3D" id="1.10.3210.10">
    <property type="entry name" value="Hypothetical protein af1432"/>
    <property type="match status" value="1"/>
</dbReference>
<evidence type="ECO:0000313" key="2">
    <source>
        <dbReference type="Proteomes" id="UP001141183"/>
    </source>
</evidence>
<comment type="caution">
    <text evidence="1">The sequence shown here is derived from an EMBL/GenBank/DDBJ whole genome shotgun (WGS) entry which is preliminary data.</text>
</comment>
<gene>
    <name evidence="1" type="ORF">NE398_06220</name>
</gene>
<dbReference type="Proteomes" id="UP001141183">
    <property type="component" value="Unassembled WGS sequence"/>
</dbReference>
<dbReference type="SUPFAM" id="SSF109604">
    <property type="entry name" value="HD-domain/PDEase-like"/>
    <property type="match status" value="1"/>
</dbReference>